<reference evidence="1" key="2">
    <citation type="submission" date="2021-04" db="EMBL/GenBank/DDBJ databases">
        <authorList>
            <person name="Gilroy R."/>
        </authorList>
    </citation>
    <scope>NUCLEOTIDE SEQUENCE</scope>
    <source>
        <strain evidence="1">CHK188-11489</strain>
    </source>
</reference>
<dbReference type="SUPFAM" id="SSF53448">
    <property type="entry name" value="Nucleotide-diphospho-sugar transferases"/>
    <property type="match status" value="1"/>
</dbReference>
<dbReference type="Proteomes" id="UP000824105">
    <property type="component" value="Unassembled WGS sequence"/>
</dbReference>
<keyword evidence="1" id="KW-0808">Transferase</keyword>
<dbReference type="Gene3D" id="3.90.550.10">
    <property type="entry name" value="Spore Coat Polysaccharide Biosynthesis Protein SpsA, Chain A"/>
    <property type="match status" value="1"/>
</dbReference>
<evidence type="ECO:0000313" key="2">
    <source>
        <dbReference type="Proteomes" id="UP000824105"/>
    </source>
</evidence>
<dbReference type="CDD" id="cd02513">
    <property type="entry name" value="CMP-NeuAc_Synthase"/>
    <property type="match status" value="1"/>
</dbReference>
<accession>A0A9D2FKI7</accession>
<dbReference type="PANTHER" id="PTHR21485">
    <property type="entry name" value="HAD SUPERFAMILY MEMBERS CMAS AND KDSC"/>
    <property type="match status" value="1"/>
</dbReference>
<dbReference type="Pfam" id="PF02348">
    <property type="entry name" value="CTP_transf_3"/>
    <property type="match status" value="1"/>
</dbReference>
<protein>
    <submittedName>
        <fullName evidence="1">Acylneuraminate cytidylyltransferase family protein</fullName>
    </submittedName>
</protein>
<comment type="caution">
    <text evidence="1">The sequence shown here is derived from an EMBL/GenBank/DDBJ whole genome shotgun (WGS) entry which is preliminary data.</text>
</comment>
<organism evidence="1 2">
    <name type="scientific">Candidatus Gemmiger avistercoris</name>
    <dbReference type="NCBI Taxonomy" id="2838606"/>
    <lineage>
        <taxon>Bacteria</taxon>
        <taxon>Bacillati</taxon>
        <taxon>Bacillota</taxon>
        <taxon>Clostridia</taxon>
        <taxon>Eubacteriales</taxon>
        <taxon>Gemmiger</taxon>
    </lineage>
</organism>
<name>A0A9D2FKI7_9FIRM</name>
<proteinExistence type="predicted"/>
<reference evidence="1" key="1">
    <citation type="journal article" date="2021" name="PeerJ">
        <title>Extensive microbial diversity within the chicken gut microbiome revealed by metagenomics and culture.</title>
        <authorList>
            <person name="Gilroy R."/>
            <person name="Ravi A."/>
            <person name="Getino M."/>
            <person name="Pursley I."/>
            <person name="Horton D.L."/>
            <person name="Alikhan N.F."/>
            <person name="Baker D."/>
            <person name="Gharbi K."/>
            <person name="Hall N."/>
            <person name="Watson M."/>
            <person name="Adriaenssens E.M."/>
            <person name="Foster-Nyarko E."/>
            <person name="Jarju S."/>
            <person name="Secka A."/>
            <person name="Antonio M."/>
            <person name="Oren A."/>
            <person name="Chaudhuri R.R."/>
            <person name="La Ragione R."/>
            <person name="Hildebrand F."/>
            <person name="Pallen M.J."/>
        </authorList>
    </citation>
    <scope>NUCLEOTIDE SEQUENCE</scope>
    <source>
        <strain evidence="1">CHK188-11489</strain>
    </source>
</reference>
<evidence type="ECO:0000313" key="1">
    <source>
        <dbReference type="EMBL" id="HIZ62236.1"/>
    </source>
</evidence>
<keyword evidence="1" id="KW-0548">Nucleotidyltransferase</keyword>
<gene>
    <name evidence="1" type="ORF">H9724_05650</name>
</gene>
<sequence length="257" mass="28976">MDRLLITICGRAGSKGFKNKNLKVFCGQPLVYYSLSAAELFCRAHPELHIDLALNTDSEDLARLVAARYPEVVYLPRGEELGGDAVPKMAVYQDSLRRMEARTGQPYDWHMDLDITSPLRTAADIENAFALKQSRPDLDLVFSVCEARRNPWFNMVKTVGDHVEQVNRSEFTGRQQAPACFDVNASIYVFRRDFLAGNTDGLLWRGKIGASVMMDTGIIDIDSEHDYLLMEAIAAHLYQRFPEFAAVRDNIRPAEAL</sequence>
<dbReference type="InterPro" id="IPR050793">
    <property type="entry name" value="CMP-NeuNAc_synthase"/>
</dbReference>
<dbReference type="AlphaFoldDB" id="A0A9D2FKI7"/>
<dbReference type="InterPro" id="IPR029044">
    <property type="entry name" value="Nucleotide-diphossugar_trans"/>
</dbReference>
<dbReference type="PANTHER" id="PTHR21485:SF6">
    <property type="entry name" value="N-ACYLNEURAMINATE CYTIDYLYLTRANSFERASE-RELATED"/>
    <property type="match status" value="1"/>
</dbReference>
<dbReference type="InterPro" id="IPR003329">
    <property type="entry name" value="Cytidylyl_trans"/>
</dbReference>
<dbReference type="EMBL" id="DXBF01000051">
    <property type="protein sequence ID" value="HIZ62236.1"/>
    <property type="molecule type" value="Genomic_DNA"/>
</dbReference>
<dbReference type="GO" id="GO:0008781">
    <property type="term" value="F:N-acylneuraminate cytidylyltransferase activity"/>
    <property type="evidence" value="ECO:0007669"/>
    <property type="project" value="TreeGrafter"/>
</dbReference>